<sequence>MAMRNDKITPFTIVEQSQVKWIIFSLLDVMLFNCNLKELFRKIHLDVQNQELYIQNQGLDDNFMGKDIRQLLKGMRLFYINCIKMGIYMFQYIVNQMLIFQACNIDTLAQSRYSNLMLLKIKTLQVKNQLDKIEFQVTMRKLAKLSDGLMRSFMEPKMMYLRK</sequence>
<evidence type="ECO:0000256" key="1">
    <source>
        <dbReference type="SAM" id="Phobius"/>
    </source>
</evidence>
<accession>A0A8S1XK02</accession>
<protein>
    <submittedName>
        <fullName evidence="2">Uncharacterized protein</fullName>
    </submittedName>
</protein>
<proteinExistence type="predicted"/>
<keyword evidence="1" id="KW-0472">Membrane</keyword>
<keyword evidence="1" id="KW-0812">Transmembrane</keyword>
<evidence type="ECO:0000313" key="3">
    <source>
        <dbReference type="Proteomes" id="UP000683925"/>
    </source>
</evidence>
<evidence type="ECO:0000313" key="2">
    <source>
        <dbReference type="EMBL" id="CAD8201455.1"/>
    </source>
</evidence>
<gene>
    <name evidence="2" type="ORF">POCTA_138.1.T1240122</name>
</gene>
<keyword evidence="1" id="KW-1133">Transmembrane helix</keyword>
<dbReference type="Proteomes" id="UP000683925">
    <property type="component" value="Unassembled WGS sequence"/>
</dbReference>
<feature type="transmembrane region" description="Helical" evidence="1">
    <location>
        <begin position="77"/>
        <end position="94"/>
    </location>
</feature>
<keyword evidence="3" id="KW-1185">Reference proteome</keyword>
<organism evidence="2 3">
    <name type="scientific">Paramecium octaurelia</name>
    <dbReference type="NCBI Taxonomy" id="43137"/>
    <lineage>
        <taxon>Eukaryota</taxon>
        <taxon>Sar</taxon>
        <taxon>Alveolata</taxon>
        <taxon>Ciliophora</taxon>
        <taxon>Intramacronucleata</taxon>
        <taxon>Oligohymenophorea</taxon>
        <taxon>Peniculida</taxon>
        <taxon>Parameciidae</taxon>
        <taxon>Paramecium</taxon>
    </lineage>
</organism>
<dbReference type="EMBL" id="CAJJDP010000124">
    <property type="protein sequence ID" value="CAD8201455.1"/>
    <property type="molecule type" value="Genomic_DNA"/>
</dbReference>
<reference evidence="2" key="1">
    <citation type="submission" date="2021-01" db="EMBL/GenBank/DDBJ databases">
        <authorList>
            <consortium name="Genoscope - CEA"/>
            <person name="William W."/>
        </authorList>
    </citation>
    <scope>NUCLEOTIDE SEQUENCE</scope>
</reference>
<dbReference type="AlphaFoldDB" id="A0A8S1XK02"/>
<comment type="caution">
    <text evidence="2">The sequence shown here is derived from an EMBL/GenBank/DDBJ whole genome shotgun (WGS) entry which is preliminary data.</text>
</comment>
<name>A0A8S1XK02_PAROT</name>